<dbReference type="SUPFAM" id="SSF52172">
    <property type="entry name" value="CheY-like"/>
    <property type="match status" value="1"/>
</dbReference>
<name>A0ABY5LDM3_9SPHN</name>
<evidence type="ECO:0000256" key="4">
    <source>
        <dbReference type="ARBA" id="ARBA00023125"/>
    </source>
</evidence>
<evidence type="ECO:0000256" key="3">
    <source>
        <dbReference type="ARBA" id="ARBA00023015"/>
    </source>
</evidence>
<keyword evidence="9" id="KW-1185">Reference proteome</keyword>
<sequence length="132" mass="14090">MSLILIADDDELLAALVRYKLEAAGHRVIVAENGAAALAAVEQDRPDLVVLDAMMPMLTGFEVLARLKHDRATAGLPVIMLTARRSEDDVAAALRGGAADYLTKPFVPEELLMRVETALAQARMPGQPGTGQ</sequence>
<dbReference type="PROSITE" id="PS50110">
    <property type="entry name" value="RESPONSE_REGULATORY"/>
    <property type="match status" value="1"/>
</dbReference>
<keyword evidence="3" id="KW-0805">Transcription regulation</keyword>
<keyword evidence="4" id="KW-0238">DNA-binding</keyword>
<evidence type="ECO:0000256" key="1">
    <source>
        <dbReference type="ARBA" id="ARBA00022553"/>
    </source>
</evidence>
<accession>A0ABY5LDM3</accession>
<dbReference type="PANTHER" id="PTHR48111:SF1">
    <property type="entry name" value="TWO-COMPONENT RESPONSE REGULATOR ORR33"/>
    <property type="match status" value="1"/>
</dbReference>
<dbReference type="Pfam" id="PF00072">
    <property type="entry name" value="Response_reg"/>
    <property type="match status" value="1"/>
</dbReference>
<protein>
    <submittedName>
        <fullName evidence="8">Response regulator</fullName>
    </submittedName>
</protein>
<feature type="modified residue" description="4-aspartylphosphate" evidence="6">
    <location>
        <position position="52"/>
    </location>
</feature>
<gene>
    <name evidence="8" type="ORF">NMP03_06390</name>
</gene>
<dbReference type="SMART" id="SM00448">
    <property type="entry name" value="REC"/>
    <property type="match status" value="1"/>
</dbReference>
<evidence type="ECO:0000259" key="7">
    <source>
        <dbReference type="PROSITE" id="PS50110"/>
    </source>
</evidence>
<dbReference type="Proteomes" id="UP001058533">
    <property type="component" value="Chromosome"/>
</dbReference>
<proteinExistence type="predicted"/>
<dbReference type="RefSeq" id="WP_256507655.1">
    <property type="nucleotide sequence ID" value="NZ_CP101740.1"/>
</dbReference>
<dbReference type="EMBL" id="CP101740">
    <property type="protein sequence ID" value="UUL83819.1"/>
    <property type="molecule type" value="Genomic_DNA"/>
</dbReference>
<evidence type="ECO:0000256" key="5">
    <source>
        <dbReference type="ARBA" id="ARBA00023163"/>
    </source>
</evidence>
<organism evidence="8 9">
    <name type="scientific">Sphingomonas qomolangmaensis</name>
    <dbReference type="NCBI Taxonomy" id="2918765"/>
    <lineage>
        <taxon>Bacteria</taxon>
        <taxon>Pseudomonadati</taxon>
        <taxon>Pseudomonadota</taxon>
        <taxon>Alphaproteobacteria</taxon>
        <taxon>Sphingomonadales</taxon>
        <taxon>Sphingomonadaceae</taxon>
        <taxon>Sphingomonas</taxon>
    </lineage>
</organism>
<dbReference type="InterPro" id="IPR011006">
    <property type="entry name" value="CheY-like_superfamily"/>
</dbReference>
<keyword evidence="1 6" id="KW-0597">Phosphoprotein</keyword>
<keyword evidence="5" id="KW-0804">Transcription</keyword>
<dbReference type="Gene3D" id="3.40.50.2300">
    <property type="match status" value="1"/>
</dbReference>
<evidence type="ECO:0000313" key="8">
    <source>
        <dbReference type="EMBL" id="UUL83819.1"/>
    </source>
</evidence>
<feature type="domain" description="Response regulatory" evidence="7">
    <location>
        <begin position="3"/>
        <end position="119"/>
    </location>
</feature>
<dbReference type="InterPro" id="IPR039420">
    <property type="entry name" value="WalR-like"/>
</dbReference>
<reference evidence="8" key="1">
    <citation type="submission" date="2022-07" db="EMBL/GenBank/DDBJ databases">
        <title>Sphingomonas sp. nov., a novel bacterium isolated from the north slope of the Mount Everest.</title>
        <authorList>
            <person name="Cui X."/>
            <person name="Liu Y."/>
        </authorList>
    </citation>
    <scope>NUCLEOTIDE SEQUENCE</scope>
    <source>
        <strain evidence="8">S5-59</strain>
    </source>
</reference>
<dbReference type="CDD" id="cd17574">
    <property type="entry name" value="REC_OmpR"/>
    <property type="match status" value="1"/>
</dbReference>
<dbReference type="InterPro" id="IPR001789">
    <property type="entry name" value="Sig_transdc_resp-reg_receiver"/>
</dbReference>
<evidence type="ECO:0000313" key="9">
    <source>
        <dbReference type="Proteomes" id="UP001058533"/>
    </source>
</evidence>
<evidence type="ECO:0000256" key="6">
    <source>
        <dbReference type="PROSITE-ProRule" id="PRU00169"/>
    </source>
</evidence>
<keyword evidence="2" id="KW-0902">Two-component regulatory system</keyword>
<dbReference type="PANTHER" id="PTHR48111">
    <property type="entry name" value="REGULATOR OF RPOS"/>
    <property type="match status" value="1"/>
</dbReference>
<evidence type="ECO:0000256" key="2">
    <source>
        <dbReference type="ARBA" id="ARBA00023012"/>
    </source>
</evidence>